<keyword evidence="3" id="KW-1185">Reference proteome</keyword>
<comment type="caution">
    <text evidence="2">The sequence shown here is derived from an EMBL/GenBank/DDBJ whole genome shotgun (WGS) entry which is preliminary data.</text>
</comment>
<dbReference type="EMBL" id="LBIA02000001">
    <property type="protein sequence ID" value="TKT70864.1"/>
    <property type="molecule type" value="Genomic_DNA"/>
</dbReference>
<dbReference type="AlphaFoldDB" id="A0A4U6BQ44"/>
<reference evidence="2" key="1">
    <citation type="submission" date="2019-04" db="EMBL/GenBank/DDBJ databases">
        <title>Whole genome sequencing of cave bacteria.</title>
        <authorList>
            <person name="Gan H.M."/>
            <person name="Barton H."/>
            <person name="Savka M.A."/>
        </authorList>
    </citation>
    <scope>NUCLEOTIDE SEQUENCE [LARGE SCALE GENOMIC DNA]</scope>
    <source>
        <strain evidence="2">LC387</strain>
    </source>
</reference>
<feature type="compositionally biased region" description="Low complexity" evidence="1">
    <location>
        <begin position="177"/>
        <end position="187"/>
    </location>
</feature>
<evidence type="ECO:0000313" key="3">
    <source>
        <dbReference type="Proteomes" id="UP000034832"/>
    </source>
</evidence>
<accession>A0A4U6BQ44</accession>
<gene>
    <name evidence="2" type="ORF">YH63_005245</name>
</gene>
<feature type="region of interest" description="Disordered" evidence="1">
    <location>
        <begin position="139"/>
        <end position="200"/>
    </location>
</feature>
<evidence type="ECO:0000256" key="1">
    <source>
        <dbReference type="SAM" id="MobiDB-lite"/>
    </source>
</evidence>
<name>A0A4U6BQ44_9BRAD</name>
<dbReference type="STRING" id="211460.YH63_13655"/>
<feature type="compositionally biased region" description="Basic and acidic residues" evidence="1">
    <location>
        <begin position="188"/>
        <end position="200"/>
    </location>
</feature>
<feature type="compositionally biased region" description="Basic and acidic residues" evidence="1">
    <location>
        <begin position="157"/>
        <end position="168"/>
    </location>
</feature>
<sequence length="341" mass="36985">MMGAATSLLLHVPAGAQSIPLQTVRSMACQSMTYGSIANAVAFSPSRSEYLGIPLKDWSPEISSAIIDRIRQCTPEIGLRNVNDALRLLPQRLQIIVDAAARSRARTASPAAEADFECVPSKVREFDASDQAFLDAAMGPGVRRTARTSTPTILEPGSRDPAEQAARDARKRREAKQQACDDAAQAEADAKARSNLEQQRQEHLAAANASIGARIAQASPDVQAYVAKNPSIATSAAGQPDSVKQNLISLYSADIVLRVCRERYGEFQDSIARLQELLRLTESVYQQLHQVPASDIVAIRARLGVDSGEGQLIDYARSSRDLLRSCNEFIALYRLSAPLAR</sequence>
<dbReference type="RefSeq" id="WP_137325123.1">
    <property type="nucleotide sequence ID" value="NZ_LBIA02000001.1"/>
</dbReference>
<proteinExistence type="predicted"/>
<evidence type="ECO:0000313" key="2">
    <source>
        <dbReference type="EMBL" id="TKT70864.1"/>
    </source>
</evidence>
<protein>
    <submittedName>
        <fullName evidence="2">Uncharacterized protein</fullName>
    </submittedName>
</protein>
<dbReference type="Proteomes" id="UP000034832">
    <property type="component" value="Unassembled WGS sequence"/>
</dbReference>
<organism evidence="2 3">
    <name type="scientific">Afipia massiliensis</name>
    <dbReference type="NCBI Taxonomy" id="211460"/>
    <lineage>
        <taxon>Bacteria</taxon>
        <taxon>Pseudomonadati</taxon>
        <taxon>Pseudomonadota</taxon>
        <taxon>Alphaproteobacteria</taxon>
        <taxon>Hyphomicrobiales</taxon>
        <taxon>Nitrobacteraceae</taxon>
        <taxon>Afipia</taxon>
    </lineage>
</organism>